<evidence type="ECO:0000313" key="2">
    <source>
        <dbReference type="EMBL" id="VDI19548.1"/>
    </source>
</evidence>
<evidence type="ECO:0000313" key="3">
    <source>
        <dbReference type="Proteomes" id="UP000596742"/>
    </source>
</evidence>
<sequence length="136" mass="15126">MVFISYNFIIIEKPEADIVDIGDQSHVSCPDILRYRSADLNRGGNSNINGSTYSGTYGTFTKEEQITASSVKLESHEVTTFQDCIVLCTIHEKCNEVEFISDKICILYNSGQSTVIEQKAESKSSILTEQKLMSKG</sequence>
<name>A0A8B6DH57_MYTGA</name>
<dbReference type="Gene3D" id="3.50.4.10">
    <property type="entry name" value="Hepatocyte Growth Factor"/>
    <property type="match status" value="1"/>
</dbReference>
<evidence type="ECO:0000259" key="1">
    <source>
        <dbReference type="Pfam" id="PF00024"/>
    </source>
</evidence>
<proteinExistence type="predicted"/>
<protein>
    <recommendedName>
        <fullName evidence="1">Apple domain-containing protein</fullName>
    </recommendedName>
</protein>
<dbReference type="InterPro" id="IPR003609">
    <property type="entry name" value="Pan_app"/>
</dbReference>
<feature type="domain" description="Apple" evidence="1">
    <location>
        <begin position="71"/>
        <end position="126"/>
    </location>
</feature>
<dbReference type="Proteomes" id="UP000596742">
    <property type="component" value="Unassembled WGS sequence"/>
</dbReference>
<dbReference type="EMBL" id="UYJE01003462">
    <property type="protein sequence ID" value="VDI19548.1"/>
    <property type="molecule type" value="Genomic_DNA"/>
</dbReference>
<organism evidence="2 3">
    <name type="scientific">Mytilus galloprovincialis</name>
    <name type="common">Mediterranean mussel</name>
    <dbReference type="NCBI Taxonomy" id="29158"/>
    <lineage>
        <taxon>Eukaryota</taxon>
        <taxon>Metazoa</taxon>
        <taxon>Spiralia</taxon>
        <taxon>Lophotrochozoa</taxon>
        <taxon>Mollusca</taxon>
        <taxon>Bivalvia</taxon>
        <taxon>Autobranchia</taxon>
        <taxon>Pteriomorphia</taxon>
        <taxon>Mytilida</taxon>
        <taxon>Mytiloidea</taxon>
        <taxon>Mytilidae</taxon>
        <taxon>Mytilinae</taxon>
        <taxon>Mytilus</taxon>
    </lineage>
</organism>
<reference evidence="2" key="1">
    <citation type="submission" date="2018-11" db="EMBL/GenBank/DDBJ databases">
        <authorList>
            <person name="Alioto T."/>
            <person name="Alioto T."/>
        </authorList>
    </citation>
    <scope>NUCLEOTIDE SEQUENCE</scope>
</reference>
<comment type="caution">
    <text evidence="2">The sequence shown here is derived from an EMBL/GenBank/DDBJ whole genome shotgun (WGS) entry which is preliminary data.</text>
</comment>
<accession>A0A8B6DH57</accession>
<gene>
    <name evidence="2" type="ORF">MGAL_10B000198</name>
</gene>
<dbReference type="Pfam" id="PF00024">
    <property type="entry name" value="PAN_1"/>
    <property type="match status" value="1"/>
</dbReference>
<dbReference type="AlphaFoldDB" id="A0A8B6DH57"/>
<keyword evidence="3" id="KW-1185">Reference proteome</keyword>